<evidence type="ECO:0000259" key="3">
    <source>
        <dbReference type="Pfam" id="PF14364"/>
    </source>
</evidence>
<dbReference type="InterPro" id="IPR008480">
    <property type="entry name" value="DUF761_pln"/>
</dbReference>
<accession>A0A484MJJ3</accession>
<dbReference type="OrthoDB" id="1933168at2759"/>
<keyword evidence="2" id="KW-0472">Membrane</keyword>
<keyword evidence="2" id="KW-1133">Transmembrane helix</keyword>
<evidence type="ECO:0000256" key="2">
    <source>
        <dbReference type="SAM" id="Phobius"/>
    </source>
</evidence>
<dbReference type="PANTHER" id="PTHR33098:SF75">
    <property type="entry name" value="DUF4408 DOMAIN PROTEIN"/>
    <property type="match status" value="1"/>
</dbReference>
<keyword evidence="5" id="KW-1185">Reference proteome</keyword>
<protein>
    <recommendedName>
        <fullName evidence="3">DUF4408 domain-containing protein</fullName>
    </recommendedName>
</protein>
<organism evidence="4 5">
    <name type="scientific">Cuscuta campestris</name>
    <dbReference type="NCBI Taxonomy" id="132261"/>
    <lineage>
        <taxon>Eukaryota</taxon>
        <taxon>Viridiplantae</taxon>
        <taxon>Streptophyta</taxon>
        <taxon>Embryophyta</taxon>
        <taxon>Tracheophyta</taxon>
        <taxon>Spermatophyta</taxon>
        <taxon>Magnoliopsida</taxon>
        <taxon>eudicotyledons</taxon>
        <taxon>Gunneridae</taxon>
        <taxon>Pentapetalae</taxon>
        <taxon>asterids</taxon>
        <taxon>lamiids</taxon>
        <taxon>Solanales</taxon>
        <taxon>Convolvulaceae</taxon>
        <taxon>Cuscuteae</taxon>
        <taxon>Cuscuta</taxon>
        <taxon>Cuscuta subgen. Grammica</taxon>
        <taxon>Cuscuta sect. Cleistogrammica</taxon>
    </lineage>
</organism>
<feature type="transmembrane region" description="Helical" evidence="2">
    <location>
        <begin position="45"/>
        <end position="64"/>
    </location>
</feature>
<feature type="region of interest" description="Disordered" evidence="1">
    <location>
        <begin position="181"/>
        <end position="208"/>
    </location>
</feature>
<gene>
    <name evidence="4" type="ORF">CCAM_LOCUS30776</name>
</gene>
<dbReference type="InterPro" id="IPR025520">
    <property type="entry name" value="DUF4408"/>
</dbReference>
<reference evidence="4 5" key="1">
    <citation type="submission" date="2018-04" db="EMBL/GenBank/DDBJ databases">
        <authorList>
            <person name="Vogel A."/>
        </authorList>
    </citation>
    <scope>NUCLEOTIDE SEQUENCE [LARGE SCALE GENOMIC DNA]</scope>
</reference>
<keyword evidence="2" id="KW-0812">Transmembrane</keyword>
<dbReference type="Pfam" id="PF05553">
    <property type="entry name" value="DUF761"/>
    <property type="match status" value="1"/>
</dbReference>
<evidence type="ECO:0000256" key="1">
    <source>
        <dbReference type="SAM" id="MobiDB-lite"/>
    </source>
</evidence>
<sequence length="318" mass="35404">MAIPAATLAKTLLILASAVYVLTAMRSVLPLIYDLRPVLDWLRPPYVYFIINGIIVSIALSSRFQRDRLEKKLSGQFYPLVTATTPPPADLVAFAHPEIKSVVEASFEGPFVGESELKPAAVDGATVEFHEEKLGEGDVIIEKEAAAGKEIETEIACTDLKPTESESQLILQAAEKPLVSSHFAHRGKQSVKSSPDQGGGRGLRVARQRKQLETLESTWKSITEGRSHVQLTRRLKKPDAPENQQSQSRLIAGADEVVVKRPSRSPGVMILRREPSLSQDELNRRVEAFIKKFNEEMRIQRQQSLQQYMETIKRAGLN</sequence>
<feature type="transmembrane region" description="Helical" evidence="2">
    <location>
        <begin position="12"/>
        <end position="33"/>
    </location>
</feature>
<evidence type="ECO:0000313" key="5">
    <source>
        <dbReference type="Proteomes" id="UP000595140"/>
    </source>
</evidence>
<proteinExistence type="predicted"/>
<evidence type="ECO:0000313" key="4">
    <source>
        <dbReference type="EMBL" id="VFQ89000.1"/>
    </source>
</evidence>
<dbReference type="AlphaFoldDB" id="A0A484MJJ3"/>
<dbReference type="Proteomes" id="UP000595140">
    <property type="component" value="Unassembled WGS sequence"/>
</dbReference>
<name>A0A484MJJ3_9ASTE</name>
<dbReference type="EMBL" id="OOIL02003702">
    <property type="protein sequence ID" value="VFQ89000.1"/>
    <property type="molecule type" value="Genomic_DNA"/>
</dbReference>
<dbReference type="PANTHER" id="PTHR33098">
    <property type="entry name" value="COTTON FIBER (DUF761)"/>
    <property type="match status" value="1"/>
</dbReference>
<feature type="domain" description="DUF4408" evidence="3">
    <location>
        <begin position="25"/>
        <end position="64"/>
    </location>
</feature>
<dbReference type="Pfam" id="PF14364">
    <property type="entry name" value="DUF4408"/>
    <property type="match status" value="1"/>
</dbReference>